<evidence type="ECO:0000313" key="2">
    <source>
        <dbReference type="EMBL" id="GAD74217.1"/>
    </source>
</evidence>
<keyword evidence="1" id="KW-0732">Signal</keyword>
<feature type="signal peptide" evidence="1">
    <location>
        <begin position="1"/>
        <end position="26"/>
    </location>
</feature>
<dbReference type="Proteomes" id="UP000016567">
    <property type="component" value="Unassembled WGS sequence"/>
</dbReference>
<dbReference type="AlphaFoldDB" id="U3ALP1"/>
<proteinExistence type="predicted"/>
<dbReference type="OrthoDB" id="5903402at2"/>
<comment type="caution">
    <text evidence="2">The sequence shown here is derived from an EMBL/GenBank/DDBJ whole genome shotgun (WGS) entry which is preliminary data.</text>
</comment>
<dbReference type="eggNOG" id="ENOG502ZK4H">
    <property type="taxonomic scope" value="Bacteria"/>
</dbReference>
<reference evidence="2 3" key="1">
    <citation type="submission" date="2013-09" db="EMBL/GenBank/DDBJ databases">
        <title>Whole genome shotgun sequence of Vibrio azureus NBRC 104587.</title>
        <authorList>
            <person name="Isaki S."/>
            <person name="Hosoyama A."/>
            <person name="Numata M."/>
            <person name="Hashimoto M."/>
            <person name="Hosoyama Y."/>
            <person name="Tsuchikane K."/>
            <person name="Noguchi M."/>
            <person name="Hirakata S."/>
            <person name="Ichikawa N."/>
            <person name="Ohji S."/>
            <person name="Yamazoe A."/>
            <person name="Fujita N."/>
        </authorList>
    </citation>
    <scope>NUCLEOTIDE SEQUENCE [LARGE SCALE GENOMIC DNA]</scope>
    <source>
        <strain evidence="2 3">NBRC 104587</strain>
    </source>
</reference>
<name>U3ALP1_9VIBR</name>
<accession>U3ALP1</accession>
<gene>
    <name evidence="2" type="ORF">VAZ01S_005_00170</name>
</gene>
<organism evidence="2 3">
    <name type="scientific">Vibrio azureus NBRC 104587</name>
    <dbReference type="NCBI Taxonomy" id="1219077"/>
    <lineage>
        <taxon>Bacteria</taxon>
        <taxon>Pseudomonadati</taxon>
        <taxon>Pseudomonadota</taxon>
        <taxon>Gammaproteobacteria</taxon>
        <taxon>Vibrionales</taxon>
        <taxon>Vibrionaceae</taxon>
        <taxon>Vibrio</taxon>
    </lineage>
</organism>
<evidence type="ECO:0000256" key="1">
    <source>
        <dbReference type="SAM" id="SignalP"/>
    </source>
</evidence>
<dbReference type="STRING" id="1219077.VAZ01S_005_00170"/>
<feature type="chain" id="PRO_5004638181" evidence="1">
    <location>
        <begin position="27"/>
        <end position="773"/>
    </location>
</feature>
<sequence>MRSRFYLSAILSLTLSSLTLSPLSYSMCFNDGSVDTLTTDQQKFNKAEYFENNFNYSYYVSDFSSTLGELEHDAHQSVFKQAWPQSEQAMQNVPSVFNSSINSQGLLNRLGKVSAKTLEVLGPVADAAAVGIWLNNMVTTFSDESSNRLDKTAAVFSLLPLVGDEINRYSNDIKYFSAKEKIHEFETQSHYVYTHYYSDFARFHHEKQDAILLINTYDDYVKRAIELYLDHLLISADTEYRRLAAAFDRQLSRQMARMDLELLKVYGYISEEESVNLPLCHGERVSAESIRHCLVLNGPKRVETIQERLLSDDLNQLYVSIFQAKKQLVLVAFERMNKHRQKMIENIKQRAHEHIQQIYHQTSLNRSMLEERARMSGLREYAKANWDIDYLTEHQLNTAKFLVEPARSCFGVPSVYPGGILDSLESCKESGPLFDIYHIEKDPQLLNVITDKPIVDIDQYIERKIAQGWKGDLLKEQLTKLASDYAFGVKTNDLFNFYVKKLSIAELPSFQTSLTKYLDDKGIDSSVQINREDWYQLSRWYELLLTERPSGSVVDRVKQYEAFRSEVQPAFQSAIKLAFIRDLYYSMPFGSFYSAKDLRFYSPFLVNLFNKIINTKYKGTEEEKREIVINFILKKVQQVNTVSHLHDLLGDLAVYAQIAQHQQSEVNNHSGHVDDSFLFNSSLSLSHVAYLNENHAQFLEQQTQQLAQHSIWDNITNISTAFEGEDLDSAIDLLGYMVKNNDMNMLPHIDEILMHELEEWIELQLTLEELEGV</sequence>
<protein>
    <submittedName>
        <fullName evidence="2">Uncharacterized protein</fullName>
    </submittedName>
</protein>
<dbReference type="EMBL" id="BATL01000005">
    <property type="protein sequence ID" value="GAD74217.1"/>
    <property type="molecule type" value="Genomic_DNA"/>
</dbReference>
<dbReference type="Gene3D" id="1.10.490.40">
    <property type="entry name" value="Diphtheria toxin, translocation domain"/>
    <property type="match status" value="1"/>
</dbReference>
<evidence type="ECO:0000313" key="3">
    <source>
        <dbReference type="Proteomes" id="UP000016567"/>
    </source>
</evidence>
<keyword evidence="3" id="KW-1185">Reference proteome</keyword>